<feature type="domain" description="Cellulase Ig-like" evidence="10">
    <location>
        <begin position="58"/>
        <end position="139"/>
    </location>
</feature>
<dbReference type="CDD" id="cd02850">
    <property type="entry name" value="E_set_Cellulase_N"/>
    <property type="match status" value="1"/>
</dbReference>
<dbReference type="PROSITE" id="PS00698">
    <property type="entry name" value="GH9_3"/>
    <property type="match status" value="1"/>
</dbReference>
<dbReference type="Proteomes" id="UP000294506">
    <property type="component" value="Unassembled WGS sequence"/>
</dbReference>
<feature type="domain" description="Glycoside hydrolase family 9" evidence="9">
    <location>
        <begin position="150"/>
        <end position="669"/>
    </location>
</feature>
<comment type="similarity">
    <text evidence="1 6 8">Belongs to the glycosyl hydrolase 9 (cellulase E) family.</text>
</comment>
<keyword evidence="3 6" id="KW-0119">Carbohydrate metabolism</keyword>
<dbReference type="Gene3D" id="1.50.10.10">
    <property type="match status" value="1"/>
</dbReference>
<dbReference type="Pfam" id="PF00759">
    <property type="entry name" value="Glyco_hydro_9"/>
    <property type="match status" value="1"/>
</dbReference>
<keyword evidence="5 6" id="KW-0624">Polysaccharide degradation</keyword>
<reference evidence="11 12" key="1">
    <citation type="submission" date="2019-03" db="EMBL/GenBank/DDBJ databases">
        <title>Genomic Encyclopedia of Type Strains, Phase III (KMG-III): the genomes of soil and plant-associated and newly described type strains.</title>
        <authorList>
            <person name="Whitman W."/>
        </authorList>
    </citation>
    <scope>NUCLEOTIDE SEQUENCE [LARGE SCALE GENOMIC DNA]</scope>
    <source>
        <strain evidence="11 12">DSM 27373</strain>
    </source>
</reference>
<organism evidence="11 12">
    <name type="scientific">Nesterenkonia aurantiaca</name>
    <dbReference type="NCBI Taxonomy" id="1436010"/>
    <lineage>
        <taxon>Bacteria</taxon>
        <taxon>Bacillati</taxon>
        <taxon>Actinomycetota</taxon>
        <taxon>Actinomycetes</taxon>
        <taxon>Micrococcales</taxon>
        <taxon>Micrococcaceae</taxon>
        <taxon>Nesterenkonia</taxon>
    </lineage>
</organism>
<evidence type="ECO:0000259" key="10">
    <source>
        <dbReference type="Pfam" id="PF02927"/>
    </source>
</evidence>
<evidence type="ECO:0000256" key="6">
    <source>
        <dbReference type="PROSITE-ProRule" id="PRU10059"/>
    </source>
</evidence>
<sequence>MHPSATPGDGSRPVLGAATFLVTVALLGCADESSQAGEGPAGQHSATSTAADFGQELGPRVRVNQLGYLPDGPKRATLVTEEHEAVSWQLRDDDGELAAEGTSSPEGFDPSAGLTVHTIDFTEHTDSGSGYTLSAEGEPSYPFDIAEDLYSSLRHDALNVYYTQRSGIAIEPIEVDGVLHRQEYERPAGHLSEFLPPEAELPDADAPNRGDLQVPCLPVERFEWNGAQQRASADVYGGPNAWRCPEGYALDVTGGWYDAGDQGKYVVNSGISVWQLLSTYERSRNAETTVDQALNDETLLIPERGNGVPDILDEVRWNLEWMLTMQVPADTWMTIDGVEINAGGMAHHKMHDIAWTGTDTLPHEDPMPRYLHRPSTAATLNLAAAAAHGARIYEQHDAAFAEALLQAAESAWDAAVAHSDIYRSTDTADPDAGGGPYNDHEFTDEFYWAAAQLYLSTGSAIYEDAVLRSEHHVGGAEDQVFGTPAFDWQNTAAAARLDLATVESDLVDREAVVESVIQAAEGYSRIQTDQPFGHPYGPQDYDWGSNHMVLNNAAVIATAFDLTGETRYRDAGIEAIDYVLGRNAINNSYVSGYGTRSSENMHSRWYAADHERLPPFPAGKLAGGANSTLDDPTAQEDLDGCPPQFCYVDAPDSWSTNETTINWNAALAWHASWLDDMGRAEPSNDP</sequence>
<evidence type="ECO:0000256" key="2">
    <source>
        <dbReference type="ARBA" id="ARBA00022801"/>
    </source>
</evidence>
<feature type="active site" evidence="7">
    <location>
        <position position="649"/>
    </location>
</feature>
<dbReference type="GO" id="GO:0030245">
    <property type="term" value="P:cellulose catabolic process"/>
    <property type="evidence" value="ECO:0007669"/>
    <property type="project" value="UniProtKB-KW"/>
</dbReference>
<name>A0A4R7G6I0_9MICC</name>
<dbReference type="InterPro" id="IPR033126">
    <property type="entry name" value="Glyco_hydro_9_Asp/Glu_AS"/>
</dbReference>
<evidence type="ECO:0000256" key="8">
    <source>
        <dbReference type="RuleBase" id="RU361166"/>
    </source>
</evidence>
<dbReference type="RefSeq" id="WP_133725873.1">
    <property type="nucleotide sequence ID" value="NZ_SOAN01000002.1"/>
</dbReference>
<evidence type="ECO:0000256" key="4">
    <source>
        <dbReference type="ARBA" id="ARBA00023295"/>
    </source>
</evidence>
<keyword evidence="12" id="KW-1185">Reference proteome</keyword>
<evidence type="ECO:0000256" key="3">
    <source>
        <dbReference type="ARBA" id="ARBA00023277"/>
    </source>
</evidence>
<feature type="active site" evidence="7">
    <location>
        <position position="658"/>
    </location>
</feature>
<keyword evidence="8" id="KW-0136">Cellulose degradation</keyword>
<dbReference type="EMBL" id="SOAN01000002">
    <property type="protein sequence ID" value="TDS86908.1"/>
    <property type="molecule type" value="Genomic_DNA"/>
</dbReference>
<dbReference type="InterPro" id="IPR014756">
    <property type="entry name" value="Ig_E-set"/>
</dbReference>
<dbReference type="EC" id="3.2.1.4" evidence="8"/>
<dbReference type="PANTHER" id="PTHR22298">
    <property type="entry name" value="ENDO-1,4-BETA-GLUCANASE"/>
    <property type="match status" value="1"/>
</dbReference>
<dbReference type="Gene3D" id="2.60.40.10">
    <property type="entry name" value="Immunoglobulins"/>
    <property type="match status" value="1"/>
</dbReference>
<protein>
    <recommendedName>
        <fullName evidence="8">Endoglucanase</fullName>
        <ecNumber evidence="8">3.2.1.4</ecNumber>
    </recommendedName>
</protein>
<dbReference type="InterPro" id="IPR001701">
    <property type="entry name" value="Glyco_hydro_9"/>
</dbReference>
<proteinExistence type="inferred from homology"/>
<dbReference type="SUPFAM" id="SSF48208">
    <property type="entry name" value="Six-hairpin glycosidases"/>
    <property type="match status" value="1"/>
</dbReference>
<comment type="caution">
    <text evidence="11">The sequence shown here is derived from an EMBL/GenBank/DDBJ whole genome shotgun (WGS) entry which is preliminary data.</text>
</comment>
<evidence type="ECO:0000259" key="9">
    <source>
        <dbReference type="Pfam" id="PF00759"/>
    </source>
</evidence>
<dbReference type="InterPro" id="IPR018221">
    <property type="entry name" value="Glyco_hydro_9_His_AS"/>
</dbReference>
<dbReference type="GO" id="GO:0008810">
    <property type="term" value="F:cellulase activity"/>
    <property type="evidence" value="ECO:0007669"/>
    <property type="project" value="UniProtKB-EC"/>
</dbReference>
<comment type="catalytic activity">
    <reaction evidence="8">
        <text>Endohydrolysis of (1-&gt;4)-beta-D-glucosidic linkages in cellulose, lichenin and cereal beta-D-glucans.</text>
        <dbReference type="EC" id="3.2.1.4"/>
    </reaction>
</comment>
<dbReference type="InterPro" id="IPR013783">
    <property type="entry name" value="Ig-like_fold"/>
</dbReference>
<feature type="active site" evidence="6">
    <location>
        <position position="602"/>
    </location>
</feature>
<accession>A0A4R7G6I0</accession>
<evidence type="ECO:0000256" key="5">
    <source>
        <dbReference type="ARBA" id="ARBA00023326"/>
    </source>
</evidence>
<dbReference type="SUPFAM" id="SSF81296">
    <property type="entry name" value="E set domains"/>
    <property type="match status" value="1"/>
</dbReference>
<keyword evidence="2 6" id="KW-0378">Hydrolase</keyword>
<dbReference type="AlphaFoldDB" id="A0A4R7G6I0"/>
<evidence type="ECO:0000313" key="12">
    <source>
        <dbReference type="Proteomes" id="UP000294506"/>
    </source>
</evidence>
<evidence type="ECO:0000256" key="1">
    <source>
        <dbReference type="ARBA" id="ARBA00007072"/>
    </source>
</evidence>
<keyword evidence="4 6" id="KW-0326">Glycosidase</keyword>
<dbReference type="Pfam" id="PF02927">
    <property type="entry name" value="CelD_N"/>
    <property type="match status" value="1"/>
</dbReference>
<dbReference type="PROSITE" id="PS00592">
    <property type="entry name" value="GH9_2"/>
    <property type="match status" value="1"/>
</dbReference>
<dbReference type="InterPro" id="IPR004197">
    <property type="entry name" value="Cellulase_Ig-like"/>
</dbReference>
<gene>
    <name evidence="11" type="ORF">EV640_102203</name>
</gene>
<dbReference type="InterPro" id="IPR008928">
    <property type="entry name" value="6-hairpin_glycosidase_sf"/>
</dbReference>
<evidence type="ECO:0000256" key="7">
    <source>
        <dbReference type="PROSITE-ProRule" id="PRU10060"/>
    </source>
</evidence>
<evidence type="ECO:0000313" key="11">
    <source>
        <dbReference type="EMBL" id="TDS86908.1"/>
    </source>
</evidence>
<dbReference type="InterPro" id="IPR012341">
    <property type="entry name" value="6hp_glycosidase-like_sf"/>
</dbReference>